<reference evidence="2 3" key="1">
    <citation type="submission" date="2021-06" db="EMBL/GenBank/DDBJ databases">
        <title>Caerostris darwini draft genome.</title>
        <authorList>
            <person name="Kono N."/>
            <person name="Arakawa K."/>
        </authorList>
    </citation>
    <scope>NUCLEOTIDE SEQUENCE [LARGE SCALE GENOMIC DNA]</scope>
</reference>
<evidence type="ECO:0000256" key="1">
    <source>
        <dbReference type="SAM" id="Phobius"/>
    </source>
</evidence>
<gene>
    <name evidence="2" type="ORF">CDAR_44201</name>
</gene>
<dbReference type="AlphaFoldDB" id="A0AAV4TFZ3"/>
<evidence type="ECO:0000313" key="3">
    <source>
        <dbReference type="Proteomes" id="UP001054837"/>
    </source>
</evidence>
<organism evidence="2 3">
    <name type="scientific">Caerostris darwini</name>
    <dbReference type="NCBI Taxonomy" id="1538125"/>
    <lineage>
        <taxon>Eukaryota</taxon>
        <taxon>Metazoa</taxon>
        <taxon>Ecdysozoa</taxon>
        <taxon>Arthropoda</taxon>
        <taxon>Chelicerata</taxon>
        <taxon>Arachnida</taxon>
        <taxon>Araneae</taxon>
        <taxon>Araneomorphae</taxon>
        <taxon>Entelegynae</taxon>
        <taxon>Araneoidea</taxon>
        <taxon>Araneidae</taxon>
        <taxon>Caerostris</taxon>
    </lineage>
</organism>
<proteinExistence type="predicted"/>
<keyword evidence="1" id="KW-0812">Transmembrane</keyword>
<evidence type="ECO:0000313" key="2">
    <source>
        <dbReference type="EMBL" id="GIY44317.1"/>
    </source>
</evidence>
<dbReference type="EMBL" id="BPLQ01009496">
    <property type="protein sequence ID" value="GIY44317.1"/>
    <property type="molecule type" value="Genomic_DNA"/>
</dbReference>
<feature type="transmembrane region" description="Helical" evidence="1">
    <location>
        <begin position="23"/>
        <end position="43"/>
    </location>
</feature>
<dbReference type="Proteomes" id="UP001054837">
    <property type="component" value="Unassembled WGS sequence"/>
</dbReference>
<name>A0AAV4TFZ3_9ARAC</name>
<sequence>MTVAIKWAPMWSHFKGSHAVESVWFSLIPIHICVAMATVRSLFKKNGKDLRKDFDVYGVIGILGRHSLIKKAVRCCSRYVLQFILVTRER</sequence>
<keyword evidence="1" id="KW-1133">Transmembrane helix</keyword>
<keyword evidence="3" id="KW-1185">Reference proteome</keyword>
<keyword evidence="1" id="KW-0472">Membrane</keyword>
<protein>
    <submittedName>
        <fullName evidence="2">Uncharacterized protein</fullName>
    </submittedName>
</protein>
<accession>A0AAV4TFZ3</accession>
<comment type="caution">
    <text evidence="2">The sequence shown here is derived from an EMBL/GenBank/DDBJ whole genome shotgun (WGS) entry which is preliminary data.</text>
</comment>